<keyword evidence="4" id="KW-1185">Reference proteome</keyword>
<dbReference type="PANTHER" id="PTHR10788">
    <property type="entry name" value="TREHALOSE-6-PHOSPHATE SYNTHASE"/>
    <property type="match status" value="1"/>
</dbReference>
<dbReference type="Proteomes" id="UP001216150">
    <property type="component" value="Unassembled WGS sequence"/>
</dbReference>
<evidence type="ECO:0000313" key="4">
    <source>
        <dbReference type="Proteomes" id="UP001216150"/>
    </source>
</evidence>
<dbReference type="PANTHER" id="PTHR10788:SF15">
    <property type="entry name" value="TREHALOSE SYNTHASE COMPLEX REGULATORY SUBUNIT TPS3-RELATED"/>
    <property type="match status" value="1"/>
</dbReference>
<gene>
    <name evidence="3" type="ORF">N7450_001107</name>
</gene>
<accession>A0AAD6E4N2</accession>
<dbReference type="CDD" id="cd03788">
    <property type="entry name" value="GT20_TPS"/>
    <property type="match status" value="1"/>
</dbReference>
<dbReference type="GO" id="GO:0005829">
    <property type="term" value="C:cytosol"/>
    <property type="evidence" value="ECO:0007669"/>
    <property type="project" value="TreeGrafter"/>
</dbReference>
<keyword evidence="1" id="KW-0597">Phosphoprotein</keyword>
<dbReference type="GO" id="GO:0003825">
    <property type="term" value="F:alpha,alpha-trehalose-phosphate synthase (UDP-forming) activity"/>
    <property type="evidence" value="ECO:0007669"/>
    <property type="project" value="TreeGrafter"/>
</dbReference>
<feature type="region of interest" description="Disordered" evidence="2">
    <location>
        <begin position="106"/>
        <end position="134"/>
    </location>
</feature>
<dbReference type="GO" id="GO:0005946">
    <property type="term" value="C:alpha,alpha-trehalose-phosphate synthase complex (UDP-forming)"/>
    <property type="evidence" value="ECO:0007669"/>
    <property type="project" value="TreeGrafter"/>
</dbReference>
<comment type="caution">
    <text evidence="3">The sequence shown here is derived from an EMBL/GenBank/DDBJ whole genome shotgun (WGS) entry which is preliminary data.</text>
</comment>
<feature type="compositionally biased region" description="Polar residues" evidence="2">
    <location>
        <begin position="76"/>
        <end position="88"/>
    </location>
</feature>
<protein>
    <submittedName>
        <fullName evidence="3">Trehalose-phosphatase</fullName>
    </submittedName>
</protein>
<evidence type="ECO:0000313" key="3">
    <source>
        <dbReference type="EMBL" id="KAJ5600040.1"/>
    </source>
</evidence>
<feature type="compositionally biased region" description="Polar residues" evidence="2">
    <location>
        <begin position="119"/>
        <end position="134"/>
    </location>
</feature>
<dbReference type="Pfam" id="PF00982">
    <property type="entry name" value="Glyco_transf_20"/>
    <property type="match status" value="1"/>
</dbReference>
<proteinExistence type="predicted"/>
<name>A0AAD6E4N2_9EURO</name>
<reference evidence="3 4" key="1">
    <citation type="journal article" date="2023" name="IMA Fungus">
        <title>Comparative genomic study of the Penicillium genus elucidates a diverse pangenome and 15 lateral gene transfer events.</title>
        <authorList>
            <person name="Petersen C."/>
            <person name="Sorensen T."/>
            <person name="Nielsen M.R."/>
            <person name="Sondergaard T.E."/>
            <person name="Sorensen J.L."/>
            <person name="Fitzpatrick D.A."/>
            <person name="Frisvad J.C."/>
            <person name="Nielsen K.L."/>
        </authorList>
    </citation>
    <scope>NUCLEOTIDE SEQUENCE [LARGE SCALE GENOMIC DNA]</scope>
    <source>
        <strain evidence="3 4">IBT 29057</strain>
    </source>
</reference>
<dbReference type="GO" id="GO:0004805">
    <property type="term" value="F:trehalose-phosphatase activity"/>
    <property type="evidence" value="ECO:0007669"/>
    <property type="project" value="TreeGrafter"/>
</dbReference>
<dbReference type="FunFam" id="3.40.50.2000:FF:000099">
    <property type="entry name" value="Alpha,alpha-trehalose phosphate synthase subunit, putative"/>
    <property type="match status" value="1"/>
</dbReference>
<evidence type="ECO:0000256" key="2">
    <source>
        <dbReference type="SAM" id="MobiDB-lite"/>
    </source>
</evidence>
<evidence type="ECO:0000256" key="1">
    <source>
        <dbReference type="ARBA" id="ARBA00022553"/>
    </source>
</evidence>
<dbReference type="InterPro" id="IPR001830">
    <property type="entry name" value="Glyco_trans_20"/>
</dbReference>
<organism evidence="3 4">
    <name type="scientific">Penicillium hetheringtonii</name>
    <dbReference type="NCBI Taxonomy" id="911720"/>
    <lineage>
        <taxon>Eukaryota</taxon>
        <taxon>Fungi</taxon>
        <taxon>Dikarya</taxon>
        <taxon>Ascomycota</taxon>
        <taxon>Pezizomycotina</taxon>
        <taxon>Eurotiomycetes</taxon>
        <taxon>Eurotiomycetidae</taxon>
        <taxon>Eurotiales</taxon>
        <taxon>Aspergillaceae</taxon>
        <taxon>Penicillium</taxon>
    </lineage>
</organism>
<feature type="region of interest" description="Disordered" evidence="2">
    <location>
        <begin position="27"/>
        <end position="92"/>
    </location>
</feature>
<sequence length="545" mass="61310">MTVFIASLFLPYTVNFHVENSRYRAAPPPTSTDVHHAGPDSTPLHPSAGASLFEKKDPQAQKGLTPGATTDHERIFTSNPDRGAQNGQADGYFALPTIPENAESQLLTESEGHSPAWGATTSLNQPKPQGVLSPSPSILKHQDPILPNKELLPPKIPETKATNQYVGSIKPEMFARKQSFSRANWTIETAEQGNGGLRNAVRSAKESGYLGELMWVGTLGMPTDALVNAMRTEIADRLREEYDSMTVFVSDGDFDGHYTHFCKTILWPVFHYQIPDNPKSKAYEDHSWIYYVKLNQEFAESIAKNWKRGDSIWVQDYHLLLVPAMLRKMLPDAEIGFFLHIAFPSSEVFKCLAPRKELLEGILGANLIGFQTTEYCRHFLQTCSRILSLEATNDGIQMEDRFINVGTFPIGIDPTSWDKRRKAADVERWVDTISDRYQGKRLIVSRDKIDSVRGIRQKLLSYELFLNTYPKWADKVVLIQVATSTTEQPELEATISDIAMRINSNHSTLAHQPLVFLKQDLAFPQYLALITVADALMITSLRERE</sequence>
<dbReference type="AlphaFoldDB" id="A0AAD6E4N2"/>
<dbReference type="Gene3D" id="3.40.50.2000">
    <property type="entry name" value="Glycogen Phosphorylase B"/>
    <property type="match status" value="2"/>
</dbReference>
<dbReference type="GO" id="GO:0005992">
    <property type="term" value="P:trehalose biosynthetic process"/>
    <property type="evidence" value="ECO:0007669"/>
    <property type="project" value="InterPro"/>
</dbReference>
<dbReference type="EMBL" id="JAQJAC010000001">
    <property type="protein sequence ID" value="KAJ5600040.1"/>
    <property type="molecule type" value="Genomic_DNA"/>
</dbReference>
<dbReference type="SUPFAM" id="SSF53756">
    <property type="entry name" value="UDP-Glycosyltransferase/glycogen phosphorylase"/>
    <property type="match status" value="1"/>
</dbReference>